<dbReference type="Gene3D" id="2.170.16.10">
    <property type="entry name" value="Hedgehog/Intein (Hint) domain"/>
    <property type="match status" value="1"/>
</dbReference>
<feature type="domain" description="Hint" evidence="3">
    <location>
        <begin position="27"/>
        <end position="127"/>
    </location>
</feature>
<dbReference type="InterPro" id="IPR036844">
    <property type="entry name" value="Hint_dom_sf"/>
</dbReference>
<comment type="caution">
    <text evidence="4">The sequence shown here is derived from an EMBL/GenBank/DDBJ whole genome shotgun (WGS) entry which is preliminary data.</text>
</comment>
<protein>
    <submittedName>
        <fullName evidence="4">Protein hedgehog</fullName>
    </submittedName>
</protein>
<dbReference type="CDD" id="cd00081">
    <property type="entry name" value="Hint"/>
    <property type="match status" value="1"/>
</dbReference>
<dbReference type="AlphaFoldDB" id="A0A9N8EHP3"/>
<evidence type="ECO:0000256" key="1">
    <source>
        <dbReference type="SAM" id="MobiDB-lite"/>
    </source>
</evidence>
<name>A0A9N8EHP3_9STRA</name>
<evidence type="ECO:0000256" key="2">
    <source>
        <dbReference type="SAM" id="Phobius"/>
    </source>
</evidence>
<keyword evidence="2" id="KW-0472">Membrane</keyword>
<dbReference type="GO" id="GO:0016540">
    <property type="term" value="P:protein autoprocessing"/>
    <property type="evidence" value="ECO:0007669"/>
    <property type="project" value="InterPro"/>
</dbReference>
<dbReference type="SMART" id="SM00306">
    <property type="entry name" value="HintN"/>
    <property type="match status" value="1"/>
</dbReference>
<feature type="transmembrane region" description="Helical" evidence="2">
    <location>
        <begin position="275"/>
        <end position="292"/>
    </location>
</feature>
<proteinExistence type="predicted"/>
<accession>A0A9N8EHP3</accession>
<evidence type="ECO:0000313" key="5">
    <source>
        <dbReference type="Proteomes" id="UP001153069"/>
    </source>
</evidence>
<feature type="compositionally biased region" description="Low complexity" evidence="1">
    <location>
        <begin position="1"/>
        <end position="15"/>
    </location>
</feature>
<organism evidence="4 5">
    <name type="scientific">Seminavis robusta</name>
    <dbReference type="NCBI Taxonomy" id="568900"/>
    <lineage>
        <taxon>Eukaryota</taxon>
        <taxon>Sar</taxon>
        <taxon>Stramenopiles</taxon>
        <taxon>Ochrophyta</taxon>
        <taxon>Bacillariophyta</taxon>
        <taxon>Bacillariophyceae</taxon>
        <taxon>Bacillariophycidae</taxon>
        <taxon>Naviculales</taxon>
        <taxon>Naviculaceae</taxon>
        <taxon>Seminavis</taxon>
    </lineage>
</organism>
<evidence type="ECO:0000313" key="4">
    <source>
        <dbReference type="EMBL" id="CAB9521541.1"/>
    </source>
</evidence>
<dbReference type="InterPro" id="IPR003587">
    <property type="entry name" value="Hint_dom_N"/>
</dbReference>
<dbReference type="Pfam" id="PF01079">
    <property type="entry name" value="Hint"/>
    <property type="match status" value="1"/>
</dbReference>
<dbReference type="PANTHER" id="PTHR11889">
    <property type="entry name" value="HEDGEHOG"/>
    <property type="match status" value="1"/>
</dbReference>
<dbReference type="EMBL" id="CAICTM010001204">
    <property type="protein sequence ID" value="CAB9521541.1"/>
    <property type="molecule type" value="Genomic_DNA"/>
</dbReference>
<dbReference type="OrthoDB" id="5539at2759"/>
<keyword evidence="2" id="KW-1133">Transmembrane helix</keyword>
<dbReference type="Proteomes" id="UP001153069">
    <property type="component" value="Unassembled WGS sequence"/>
</dbReference>
<feature type="transmembrane region" description="Helical" evidence="2">
    <location>
        <begin position="244"/>
        <end position="263"/>
    </location>
</feature>
<dbReference type="InterPro" id="IPR050387">
    <property type="entry name" value="Hedgehog_Signaling"/>
</dbReference>
<dbReference type="PANTHER" id="PTHR11889:SF31">
    <property type="entry name" value="PROTEIN HEDGEHOG"/>
    <property type="match status" value="1"/>
</dbReference>
<keyword evidence="2" id="KW-0812">Transmembrane</keyword>
<sequence>MYLNSKSSSTTNNNNAFVPPPSERGGSNCFSESATVQVENKGSVSMISLQVGDRVLTGSSIYQPVYSFGHRHEDLEGTFYQIYTDKSNHTPLEMTSGHLVFVLDNENQLQPVRADAVKAGDRVMKSESQEDDMHPALVTKVATIQKKGMYMPLTPDGLIIVDEILSSTYVSIQDQAPIVVDNSKLFPFLTEDKILHWFMSPVRMLCLGVSSNACQILERSRDEEGIHSYLMAGRSLAEFANQQGFFVQMFLIGIPVFLLFAFLNLLEVLLGGPGLAPFVCFAAITLGGWVVNKRHGMISNSQESNKKLE</sequence>
<gene>
    <name evidence="4" type="ORF">SEMRO_1206_G252330.1</name>
</gene>
<reference evidence="4" key="1">
    <citation type="submission" date="2020-06" db="EMBL/GenBank/DDBJ databases">
        <authorList>
            <consortium name="Plant Systems Biology data submission"/>
        </authorList>
    </citation>
    <scope>NUCLEOTIDE SEQUENCE</scope>
    <source>
        <strain evidence="4">D6</strain>
    </source>
</reference>
<dbReference type="InterPro" id="IPR001767">
    <property type="entry name" value="Hedgehog_Hint"/>
</dbReference>
<evidence type="ECO:0000259" key="3">
    <source>
        <dbReference type="SMART" id="SM00306"/>
    </source>
</evidence>
<feature type="region of interest" description="Disordered" evidence="1">
    <location>
        <begin position="1"/>
        <end position="29"/>
    </location>
</feature>
<dbReference type="SUPFAM" id="SSF51294">
    <property type="entry name" value="Hedgehog/intein (Hint) domain"/>
    <property type="match status" value="1"/>
</dbReference>
<keyword evidence="5" id="KW-1185">Reference proteome</keyword>